<name>A0A174UKK1_9FIRM</name>
<feature type="region of interest" description="Disordered" evidence="1">
    <location>
        <begin position="35"/>
        <end position="58"/>
    </location>
</feature>
<dbReference type="Proteomes" id="UP000095645">
    <property type="component" value="Unassembled WGS sequence"/>
</dbReference>
<protein>
    <submittedName>
        <fullName evidence="3">Uncharacterized protein</fullName>
    </submittedName>
</protein>
<evidence type="ECO:0000313" key="4">
    <source>
        <dbReference type="Proteomes" id="UP000095645"/>
    </source>
</evidence>
<sequence length="113" mass="13150">MPGTEDVEKPVYRKEPVYATKYYYEIDKWTVVDTAKSSGNDQNPSWPEPKLKDGQRTGAEEEHYFVTATYEKKKGKTETGRYEMDFSQWKELKKGEKIELKIDAAGFAEINQK</sequence>
<evidence type="ECO:0000313" key="3">
    <source>
        <dbReference type="EMBL" id="CUQ20290.1"/>
    </source>
</evidence>
<feature type="compositionally biased region" description="Polar residues" evidence="1">
    <location>
        <begin position="35"/>
        <end position="45"/>
    </location>
</feature>
<evidence type="ECO:0000313" key="5">
    <source>
        <dbReference type="Proteomes" id="UP000095762"/>
    </source>
</evidence>
<gene>
    <name evidence="2" type="ORF">ERS852476_03137</name>
    <name evidence="3" type="ORF">ERS852569_02421</name>
</gene>
<organism evidence="3 5">
    <name type="scientific">Blautia obeum</name>
    <dbReference type="NCBI Taxonomy" id="40520"/>
    <lineage>
        <taxon>Bacteria</taxon>
        <taxon>Bacillati</taxon>
        <taxon>Bacillota</taxon>
        <taxon>Clostridia</taxon>
        <taxon>Lachnospirales</taxon>
        <taxon>Lachnospiraceae</taxon>
        <taxon>Blautia</taxon>
    </lineage>
</organism>
<evidence type="ECO:0000313" key="2">
    <source>
        <dbReference type="EMBL" id="CUO52937.1"/>
    </source>
</evidence>
<dbReference type="EMBL" id="CZBP01000019">
    <property type="protein sequence ID" value="CUQ20290.1"/>
    <property type="molecule type" value="Genomic_DNA"/>
</dbReference>
<dbReference type="EMBL" id="CYZP01000036">
    <property type="protein sequence ID" value="CUO52937.1"/>
    <property type="molecule type" value="Genomic_DNA"/>
</dbReference>
<dbReference type="AlphaFoldDB" id="A0A174UKK1"/>
<reference evidence="4 5" key="1">
    <citation type="submission" date="2015-09" db="EMBL/GenBank/DDBJ databases">
        <authorList>
            <consortium name="Pathogen Informatics"/>
        </authorList>
    </citation>
    <scope>NUCLEOTIDE SEQUENCE [LARGE SCALE GENOMIC DNA]</scope>
    <source>
        <strain evidence="2 4">2789STDY5834861</strain>
        <strain evidence="3 5">2789STDY5834957</strain>
    </source>
</reference>
<dbReference type="Proteomes" id="UP000095762">
    <property type="component" value="Unassembled WGS sequence"/>
</dbReference>
<evidence type="ECO:0000256" key="1">
    <source>
        <dbReference type="SAM" id="MobiDB-lite"/>
    </source>
</evidence>
<feature type="compositionally biased region" description="Basic and acidic residues" evidence="1">
    <location>
        <begin position="49"/>
        <end position="58"/>
    </location>
</feature>
<accession>A0A174UKK1</accession>
<proteinExistence type="predicted"/>